<accession>A0A1C5KBB0</accession>
<dbReference type="PROSITE" id="PS51470">
    <property type="entry name" value="FG_GAP"/>
    <property type="match status" value="5"/>
</dbReference>
<feature type="region of interest" description="Disordered" evidence="4">
    <location>
        <begin position="27"/>
        <end position="112"/>
    </location>
</feature>
<evidence type="ECO:0000256" key="3">
    <source>
        <dbReference type="ARBA" id="ARBA00023180"/>
    </source>
</evidence>
<protein>
    <submittedName>
        <fullName evidence="6">FG-GAP repeat-containing protein</fullName>
    </submittedName>
</protein>
<evidence type="ECO:0000256" key="1">
    <source>
        <dbReference type="ARBA" id="ARBA00022729"/>
    </source>
</evidence>
<evidence type="ECO:0000256" key="2">
    <source>
        <dbReference type="ARBA" id="ARBA00022737"/>
    </source>
</evidence>
<reference evidence="6 7" key="1">
    <citation type="submission" date="2016-06" db="EMBL/GenBank/DDBJ databases">
        <authorList>
            <person name="Kjaerup R.B."/>
            <person name="Dalgaard T.S."/>
            <person name="Juul-Madsen H.R."/>
        </authorList>
    </citation>
    <scope>NUCLEOTIDE SEQUENCE [LARGE SCALE GENOMIC DNA]</scope>
    <source>
        <strain evidence="6 7">DSM 43904</strain>
    </source>
</reference>
<dbReference type="SUPFAM" id="SSF69318">
    <property type="entry name" value="Integrin alpha N-terminal domain"/>
    <property type="match status" value="2"/>
</dbReference>
<feature type="chain" id="PRO_5008720404" evidence="5">
    <location>
        <begin position="31"/>
        <end position="580"/>
    </location>
</feature>
<dbReference type="PRINTS" id="PR01185">
    <property type="entry name" value="INTEGRINA"/>
</dbReference>
<keyword evidence="7" id="KW-1185">Reference proteome</keyword>
<dbReference type="Proteomes" id="UP000198217">
    <property type="component" value="Chromosome I"/>
</dbReference>
<dbReference type="SMART" id="SM00191">
    <property type="entry name" value="Int_alpha"/>
    <property type="match status" value="6"/>
</dbReference>
<evidence type="ECO:0000313" key="7">
    <source>
        <dbReference type="Proteomes" id="UP000198217"/>
    </source>
</evidence>
<dbReference type="Pfam" id="PF01839">
    <property type="entry name" value="FG-GAP"/>
    <property type="match status" value="4"/>
</dbReference>
<keyword evidence="1 5" id="KW-0732">Signal</keyword>
<dbReference type="GO" id="GO:0007160">
    <property type="term" value="P:cell-matrix adhesion"/>
    <property type="evidence" value="ECO:0007669"/>
    <property type="project" value="TreeGrafter"/>
</dbReference>
<proteinExistence type="predicted"/>
<sequence length="580" mass="57437">MRGILTRNVLAAGTALVSLGLVAASSPAPAADPALAPAADAAPVPAVGERPGSGAEPRPAPHDRAASAPTTGASGARATAPSAPTGRTATAVAPRSGRADAAPADPRARFDLDGDGRDELVVAGFVTTQGATGYGIMIDYSGSDWRQYLLPPGGARLNSRFGDALAAGDLNADGYADLVVGDPMANGSAGDIWIYSGGRYGVDPAAARQVTQDTPGVPGVARGGAEFGRALAVGDLDRDGYPDLVVGAPGETVAGYSLAGTVTVLRGSAGGLTTEGAQQLNQDSPGVPGAAAGRGHFGFAVAAGDVTGDGHPDVAVGAPGIDGAGAGSLVILLPGGPTGLRPDGATSVRGEDFGIGALGETLRIADLDRDGHGDVLAGAPRSAHGELAYVRGSATGLTTQGAQVRRPAEEYVGGITAADFANSLSTGDVTGDGYPDVLVGASQRTAAGVEGAGGVVLYPGGPRGLGVAVAYHQGMATPGYRGPAEQPEQGDWFGSAVAVLDLDGTGPLEIVVGAQYENTAGLLTELAVGKAPVRSGPVPPGGSAPAVSPWLLYPVQQWYWNDLSSSPSNRIMYAGRQLLG</sequence>
<organism evidence="6 7">
    <name type="scientific">Micromonospora echinaurantiaca</name>
    <dbReference type="NCBI Taxonomy" id="47857"/>
    <lineage>
        <taxon>Bacteria</taxon>
        <taxon>Bacillati</taxon>
        <taxon>Actinomycetota</taxon>
        <taxon>Actinomycetes</taxon>
        <taxon>Micromonosporales</taxon>
        <taxon>Micromonosporaceae</taxon>
        <taxon>Micromonospora</taxon>
    </lineage>
</organism>
<dbReference type="GO" id="GO:0007229">
    <property type="term" value="P:integrin-mediated signaling pathway"/>
    <property type="evidence" value="ECO:0007669"/>
    <property type="project" value="TreeGrafter"/>
</dbReference>
<dbReference type="GO" id="GO:0005178">
    <property type="term" value="F:integrin binding"/>
    <property type="evidence" value="ECO:0007669"/>
    <property type="project" value="TreeGrafter"/>
</dbReference>
<dbReference type="PANTHER" id="PTHR23220">
    <property type="entry name" value="INTEGRIN ALPHA"/>
    <property type="match status" value="1"/>
</dbReference>
<dbReference type="InterPro" id="IPR028994">
    <property type="entry name" value="Integrin_alpha_N"/>
</dbReference>
<name>A0A1C5KBB0_9ACTN</name>
<feature type="signal peptide" evidence="5">
    <location>
        <begin position="1"/>
        <end position="30"/>
    </location>
</feature>
<dbReference type="InterPro" id="IPR013517">
    <property type="entry name" value="FG-GAP"/>
</dbReference>
<dbReference type="EMBL" id="LT607750">
    <property type="protein sequence ID" value="SCG80038.1"/>
    <property type="molecule type" value="Genomic_DNA"/>
</dbReference>
<feature type="compositionally biased region" description="Low complexity" evidence="4">
    <location>
        <begin position="66"/>
        <end position="105"/>
    </location>
</feature>
<dbReference type="PANTHER" id="PTHR23220:SF122">
    <property type="entry name" value="INTEGRIN ALPHA-PS1"/>
    <property type="match status" value="1"/>
</dbReference>
<keyword evidence="2" id="KW-0677">Repeat</keyword>
<dbReference type="GO" id="GO:0008305">
    <property type="term" value="C:integrin complex"/>
    <property type="evidence" value="ECO:0007669"/>
    <property type="project" value="InterPro"/>
</dbReference>
<evidence type="ECO:0000313" key="6">
    <source>
        <dbReference type="EMBL" id="SCG80038.1"/>
    </source>
</evidence>
<evidence type="ECO:0000256" key="4">
    <source>
        <dbReference type="SAM" id="MobiDB-lite"/>
    </source>
</evidence>
<dbReference type="AlphaFoldDB" id="A0A1C5KBB0"/>
<dbReference type="GO" id="GO:0098609">
    <property type="term" value="P:cell-cell adhesion"/>
    <property type="evidence" value="ECO:0007669"/>
    <property type="project" value="TreeGrafter"/>
</dbReference>
<dbReference type="Gene3D" id="2.130.10.130">
    <property type="entry name" value="Integrin alpha, N-terminal"/>
    <property type="match status" value="4"/>
</dbReference>
<dbReference type="GO" id="GO:0033627">
    <property type="term" value="P:cell adhesion mediated by integrin"/>
    <property type="evidence" value="ECO:0007669"/>
    <property type="project" value="TreeGrafter"/>
</dbReference>
<dbReference type="InterPro" id="IPR013519">
    <property type="entry name" value="Int_alpha_beta-p"/>
</dbReference>
<feature type="compositionally biased region" description="Low complexity" evidence="4">
    <location>
        <begin position="27"/>
        <end position="48"/>
    </location>
</feature>
<dbReference type="RefSeq" id="WP_157748335.1">
    <property type="nucleotide sequence ID" value="NZ_LT607750.1"/>
</dbReference>
<keyword evidence="3" id="KW-0325">Glycoprotein</keyword>
<evidence type="ECO:0000256" key="5">
    <source>
        <dbReference type="SAM" id="SignalP"/>
    </source>
</evidence>
<dbReference type="GO" id="GO:0009897">
    <property type="term" value="C:external side of plasma membrane"/>
    <property type="evidence" value="ECO:0007669"/>
    <property type="project" value="TreeGrafter"/>
</dbReference>
<gene>
    <name evidence="6" type="ORF">GA0070609_6214</name>
</gene>
<dbReference type="InterPro" id="IPR000413">
    <property type="entry name" value="Integrin_alpha"/>
</dbReference>